<proteinExistence type="predicted"/>
<evidence type="ECO:0000313" key="1">
    <source>
        <dbReference type="EMBL" id="AHY15971.1"/>
    </source>
</evidence>
<dbReference type="SUPFAM" id="SSF82784">
    <property type="entry name" value="OsmC-like"/>
    <property type="match status" value="1"/>
</dbReference>
<dbReference type="KEGG" id="sio:DW64_05785"/>
<dbReference type="KEGG" id="siq:DQ08_05790"/>
<dbReference type="EMBL" id="CP007586">
    <property type="protein sequence ID" value="AHY15971.1"/>
    <property type="molecule type" value="Genomic_DNA"/>
</dbReference>
<accession>A0A3L8GHZ6</accession>
<dbReference type="RefSeq" id="WP_003099988.1">
    <property type="nucleotide sequence ID" value="NZ_CP010783.1"/>
</dbReference>
<dbReference type="EMBL" id="QLQD01000054">
    <property type="protein sequence ID" value="RLU56715.1"/>
    <property type="molecule type" value="Genomic_DNA"/>
</dbReference>
<dbReference type="OrthoDB" id="2990196at2"/>
<dbReference type="InterPro" id="IPR036102">
    <property type="entry name" value="OsmC/Ohrsf"/>
</dbReference>
<protein>
    <submittedName>
        <fullName evidence="1 2">Peroxiredoxin</fullName>
    </submittedName>
</protein>
<dbReference type="InterPro" id="IPR015946">
    <property type="entry name" value="KH_dom-like_a/b"/>
</dbReference>
<dbReference type="Proteomes" id="UP000269148">
    <property type="component" value="Unassembled WGS sequence"/>
</dbReference>
<dbReference type="AlphaFoldDB" id="A0A3L8GHZ6"/>
<dbReference type="GeneID" id="35766251"/>
<dbReference type="KEGG" id="siz:SI82_05940"/>
<evidence type="ECO:0000313" key="3">
    <source>
        <dbReference type="Proteomes" id="UP000025245"/>
    </source>
</evidence>
<dbReference type="SMR" id="A0A3L8GHZ6"/>
<reference evidence="1 3" key="1">
    <citation type="journal article" date="2014" name="Genome Announc.">
        <title>Complete Genome Sequence of a Virulent Strain, Streptococcus iniae ISET0901, Isolated from Diseased Tilapia.</title>
        <authorList>
            <person name="Pridgeon J.W."/>
            <person name="Zhang D."/>
            <person name="Zhang L."/>
        </authorList>
    </citation>
    <scope>NUCLEOTIDE SEQUENCE [LARGE SCALE GENOMIC DNA]</scope>
    <source>
        <strain evidence="1 3">ISET0901</strain>
    </source>
</reference>
<evidence type="ECO:0000313" key="2">
    <source>
        <dbReference type="EMBL" id="RLU56715.1"/>
    </source>
</evidence>
<evidence type="ECO:0000313" key="4">
    <source>
        <dbReference type="Proteomes" id="UP000269148"/>
    </source>
</evidence>
<name>A0A3L8GHZ6_STRIN</name>
<organism evidence="2 4">
    <name type="scientific">Streptococcus iniae</name>
    <name type="common">Streptococcus shiloi</name>
    <dbReference type="NCBI Taxonomy" id="1346"/>
    <lineage>
        <taxon>Bacteria</taxon>
        <taxon>Bacillati</taxon>
        <taxon>Bacillota</taxon>
        <taxon>Bacilli</taxon>
        <taxon>Lactobacillales</taxon>
        <taxon>Streptococcaceae</taxon>
        <taxon>Streptococcus</taxon>
    </lineage>
</organism>
<keyword evidence="3" id="KW-1185">Reference proteome</keyword>
<dbReference type="Gene3D" id="3.30.300.20">
    <property type="match status" value="1"/>
</dbReference>
<dbReference type="STRING" id="1346.BMF34_05850"/>
<dbReference type="Proteomes" id="UP000025245">
    <property type="component" value="Chromosome"/>
</dbReference>
<reference evidence="2 4" key="2">
    <citation type="submission" date="2018-06" db="EMBL/GenBank/DDBJ databases">
        <title>Mutators as drivers of adaptation in pathogenic bacteria and a risk factor for host jumps and vaccine escape.</title>
        <authorList>
            <person name="Barnes A.C."/>
            <person name="Silayeva O."/>
        </authorList>
    </citation>
    <scope>NUCLEOTIDE SEQUENCE [LARGE SCALE GENOMIC DNA]</scope>
    <source>
        <strain evidence="2 4">QMA0445</strain>
    </source>
</reference>
<gene>
    <name evidence="2" type="ORF">DIY07_06055</name>
    <name evidence="1" type="ORF">DQ08_05790</name>
</gene>
<sequence length="126" mass="14286">MYHHHIYGDRLFHTRSNGYGTSVELFGSTENGETPMSLMNIALASCVTMCVQSFWKHTFGDNQARIETSIDYEEGGFYLNVTLPALLTQHLENALRDFVAQKCRVKQLLAKDVTVVIDFHYHSKGA</sequence>